<proteinExistence type="predicted"/>
<feature type="region of interest" description="Disordered" evidence="1">
    <location>
        <begin position="173"/>
        <end position="226"/>
    </location>
</feature>
<sequence length="226" mass="23646">MSANHKRPLLAFAMVLVVCVLIVVDGLRGQAAVVTALRSGAGRVVEGVQLVAIKAHEPTSRRLMEPPVLDAARASHVASPAGQPAPQRLGQPVAQPEEPTQPVSTPASAPASPGKQPHGPGGPHAHASTVVRHPGHPGHAQQSQEHGDRGPGALSPGQHAVLHLSDQLGQLLDLHEGRGPGRGPESGSDRGRGHGQRSHEDRGRGHGHEHGRGHAWGHHHGWTRNR</sequence>
<feature type="compositionally biased region" description="Basic and acidic residues" evidence="1">
    <location>
        <begin position="187"/>
        <end position="212"/>
    </location>
</feature>
<evidence type="ECO:0000256" key="1">
    <source>
        <dbReference type="SAM" id="MobiDB-lite"/>
    </source>
</evidence>
<feature type="compositionally biased region" description="Low complexity" evidence="1">
    <location>
        <begin position="104"/>
        <end position="113"/>
    </location>
</feature>
<comment type="caution">
    <text evidence="2">The sequence shown here is derived from an EMBL/GenBank/DDBJ whole genome shotgun (WGS) entry which is preliminary data.</text>
</comment>
<protein>
    <submittedName>
        <fullName evidence="2">Uncharacterized protein</fullName>
    </submittedName>
</protein>
<keyword evidence="3" id="KW-1185">Reference proteome</keyword>
<evidence type="ECO:0000313" key="3">
    <source>
        <dbReference type="Proteomes" id="UP001501771"/>
    </source>
</evidence>
<name>A0ABN3A208_9ACTN</name>
<feature type="compositionally biased region" description="Basic residues" evidence="1">
    <location>
        <begin position="213"/>
        <end position="226"/>
    </location>
</feature>
<organism evidence="2 3">
    <name type="scientific">Nocardioides koreensis</name>
    <dbReference type="NCBI Taxonomy" id="433651"/>
    <lineage>
        <taxon>Bacteria</taxon>
        <taxon>Bacillati</taxon>
        <taxon>Actinomycetota</taxon>
        <taxon>Actinomycetes</taxon>
        <taxon>Propionibacteriales</taxon>
        <taxon>Nocardioidaceae</taxon>
        <taxon>Nocardioides</taxon>
    </lineage>
</organism>
<gene>
    <name evidence="2" type="ORF">GCM10009844_35570</name>
</gene>
<evidence type="ECO:0000313" key="2">
    <source>
        <dbReference type="EMBL" id="GAA2152328.1"/>
    </source>
</evidence>
<feature type="region of interest" description="Disordered" evidence="1">
    <location>
        <begin position="73"/>
        <end position="157"/>
    </location>
</feature>
<dbReference type="EMBL" id="BAAAQR010000012">
    <property type="protein sequence ID" value="GAA2152328.1"/>
    <property type="molecule type" value="Genomic_DNA"/>
</dbReference>
<dbReference type="Proteomes" id="UP001501771">
    <property type="component" value="Unassembled WGS sequence"/>
</dbReference>
<reference evidence="2 3" key="1">
    <citation type="journal article" date="2019" name="Int. J. Syst. Evol. Microbiol.">
        <title>The Global Catalogue of Microorganisms (GCM) 10K type strain sequencing project: providing services to taxonomists for standard genome sequencing and annotation.</title>
        <authorList>
            <consortium name="The Broad Institute Genomics Platform"/>
            <consortium name="The Broad Institute Genome Sequencing Center for Infectious Disease"/>
            <person name="Wu L."/>
            <person name="Ma J."/>
        </authorList>
    </citation>
    <scope>NUCLEOTIDE SEQUENCE [LARGE SCALE GENOMIC DNA]</scope>
    <source>
        <strain evidence="2 3">JCM 16022</strain>
    </source>
</reference>
<accession>A0ABN3A208</accession>
<dbReference type="RefSeq" id="WP_344155413.1">
    <property type="nucleotide sequence ID" value="NZ_BAAAQR010000012.1"/>
</dbReference>